<feature type="compositionally biased region" description="Acidic residues" evidence="2">
    <location>
        <begin position="722"/>
        <end position="801"/>
    </location>
</feature>
<evidence type="ECO:0000256" key="2">
    <source>
        <dbReference type="SAM" id="MobiDB-lite"/>
    </source>
</evidence>
<comment type="caution">
    <text evidence="4">The sequence shown here is derived from an EMBL/GenBank/DDBJ whole genome shotgun (WGS) entry which is preliminary data.</text>
</comment>
<keyword evidence="5" id="KW-1185">Reference proteome</keyword>
<dbReference type="RefSeq" id="XP_028866175.1">
    <property type="nucleotide sequence ID" value="XM_029010342.1"/>
</dbReference>
<feature type="compositionally biased region" description="Basic residues" evidence="2">
    <location>
        <begin position="817"/>
        <end position="827"/>
    </location>
</feature>
<proteinExistence type="inferred from homology"/>
<dbReference type="EMBL" id="BDSA01000001">
    <property type="protein sequence ID" value="GBE59932.1"/>
    <property type="molecule type" value="Genomic_DNA"/>
</dbReference>
<organism evidence="4 5">
    <name type="scientific">Babesia ovata</name>
    <dbReference type="NCBI Taxonomy" id="189622"/>
    <lineage>
        <taxon>Eukaryota</taxon>
        <taxon>Sar</taxon>
        <taxon>Alveolata</taxon>
        <taxon>Apicomplexa</taxon>
        <taxon>Aconoidasida</taxon>
        <taxon>Piroplasmida</taxon>
        <taxon>Babesiidae</taxon>
        <taxon>Babesia</taxon>
    </lineage>
</organism>
<dbReference type="GeneID" id="39873702"/>
<feature type="compositionally biased region" description="Acidic residues" evidence="2">
    <location>
        <begin position="689"/>
        <end position="709"/>
    </location>
</feature>
<evidence type="ECO:0000259" key="3">
    <source>
        <dbReference type="Pfam" id="PF03914"/>
    </source>
</evidence>
<name>A0A2H6KAA7_9APIC</name>
<dbReference type="InterPro" id="IPR040155">
    <property type="entry name" value="CEBPZ/Mak21-like"/>
</dbReference>
<gene>
    <name evidence="4" type="ORF">BOVATA_014250</name>
</gene>
<feature type="region of interest" description="Disordered" evidence="2">
    <location>
        <begin position="686"/>
        <end position="1015"/>
    </location>
</feature>
<comment type="similarity">
    <text evidence="1">Belongs to the CBF/MAK21 family.</text>
</comment>
<evidence type="ECO:0000313" key="4">
    <source>
        <dbReference type="EMBL" id="GBE59932.1"/>
    </source>
</evidence>
<dbReference type="Proteomes" id="UP000236319">
    <property type="component" value="Unassembled WGS sequence"/>
</dbReference>
<feature type="compositionally biased region" description="Basic and acidic residues" evidence="2">
    <location>
        <begin position="949"/>
        <end position="960"/>
    </location>
</feature>
<evidence type="ECO:0000313" key="5">
    <source>
        <dbReference type="Proteomes" id="UP000236319"/>
    </source>
</evidence>
<feature type="compositionally biased region" description="Basic and acidic residues" evidence="2">
    <location>
        <begin position="867"/>
        <end position="878"/>
    </location>
</feature>
<feature type="compositionally biased region" description="Basic and acidic residues" evidence="2">
    <location>
        <begin position="835"/>
        <end position="859"/>
    </location>
</feature>
<feature type="compositionally biased region" description="Basic and acidic residues" evidence="2">
    <location>
        <begin position="887"/>
        <end position="908"/>
    </location>
</feature>
<dbReference type="PANTHER" id="PTHR12048:SF0">
    <property type="entry name" value="CCAAT_ENHANCER-BINDING PROTEIN ZETA"/>
    <property type="match status" value="1"/>
</dbReference>
<sequence>MQKLQSVGRPVSSSALMSLLEVYDSSEWHEIASQDLPSLPSKAKSTGTVDNAKLLRSGKELLAVFARAYSRHVCDTDTEKAWMRAVAKDPFIPPDKKNAATLCDSLDAMAVLASESCALNYKFFTSLLSMCQNKAVRVMLCSMERMHALFMEVLPGRKLRYIDQQDASRQRYLQHHMSAWEKGGAVTWDSLDLLARVVLHVVCFEDFLKGAYAAFIQVVTDQLDGGLPFVQRKMLHYVFEMLAKKPEQEALLLDILVGRLFSNDLKLSAMASAKLTSLLECHGAMKDIVVRRVGATLMGSIGKVHTTFSSHNDAAATKKKKKRRSKALPSELIPTLRSIHRGVLFLTEIHFTRKDTKATSEALKCYMCVLSFIFKPSTGDKRSRLLPSYEYEEFSRIIRCISSGLERCISLVRHREGSFNIFDYGSGEGESSRETMEKNIASLFRAARKPISCSTNIGLLSLIAQIQRSECVYFASYRSICARDRFYNLLYERILDIRMYAAVNRRALLTLAANCMANDNDMCRVAAFVKRLLQVVSSIVGAGVCTVISRICRGAICANVPLHAMIKSTGEECYKPKSADPSESEADKSHLWERHLNGLSYHPSVAAESRDMLKELPDGVVDFEAPSLFEELGAVSGQLSSGDFLYTQRSYWTANRKALPHQEVFKQFFLHRASCDVSKVKRRDRRSDEVDDIDVSDEEEELRDIDGMSDESGLGDERMLDDVSDAEEFDEISDSDDELDEVSDSDEELDEVYDSDEELDEVSDSDEDMDDVPDSDDATDSEEEMDEVSDSDDDDDDEDSASSDKSEHEVVPTSKLKSPKAKERKTKSQPSEAEGVAKREPKATKERPSKVKASEEKTPKKPTPKLEAPKSVKPKVPEVKGAVAKPGKVDAKMGKAPKPEDHSAEKQKKKEARVTFADDVIDNSSKQSLAKRVGLTAAVPSGKKQGKSVAEKATKEKPSTKELNAAKNKKRKESSSAVASKAKPSRGSGASTEPIPVVVESNRQKRKREAREREEAHPGLFCFLYVQMYLDYEKRKKVSLLLQKATKGSFADVSG</sequence>
<dbReference type="GO" id="GO:0005634">
    <property type="term" value="C:nucleus"/>
    <property type="evidence" value="ECO:0007669"/>
    <property type="project" value="TreeGrafter"/>
</dbReference>
<evidence type="ECO:0000256" key="1">
    <source>
        <dbReference type="ARBA" id="ARBA00007797"/>
    </source>
</evidence>
<dbReference type="InterPro" id="IPR005612">
    <property type="entry name" value="CCAAT-binding_factor"/>
</dbReference>
<dbReference type="OrthoDB" id="361321at2759"/>
<protein>
    <submittedName>
        <fullName evidence="4">Ribosome biogenesis MAK21, putative</fullName>
    </submittedName>
</protein>
<reference evidence="4 5" key="1">
    <citation type="journal article" date="2017" name="BMC Genomics">
        <title>Whole-genome assembly of Babesia ovata and comparative genomics between closely related pathogens.</title>
        <authorList>
            <person name="Yamagishi J."/>
            <person name="Asada M."/>
            <person name="Hakimi H."/>
            <person name="Tanaka T.Q."/>
            <person name="Sugimoto C."/>
            <person name="Kawazu S."/>
        </authorList>
    </citation>
    <scope>NUCLEOTIDE SEQUENCE [LARGE SCALE GENOMIC DNA]</scope>
    <source>
        <strain evidence="4 5">Miyake</strain>
    </source>
</reference>
<dbReference type="Pfam" id="PF03914">
    <property type="entry name" value="CBF"/>
    <property type="match status" value="1"/>
</dbReference>
<feature type="domain" description="CCAAT-binding factor" evidence="3">
    <location>
        <begin position="482"/>
        <end position="607"/>
    </location>
</feature>
<dbReference type="PANTHER" id="PTHR12048">
    <property type="entry name" value="CCAAT-BINDING FACTOR-RELATED"/>
    <property type="match status" value="1"/>
</dbReference>
<dbReference type="AlphaFoldDB" id="A0A2H6KAA7"/>
<dbReference type="VEuPathDB" id="PiroplasmaDB:BOVATA_014250"/>
<accession>A0A2H6KAA7</accession>